<dbReference type="PANTHER" id="PTHR46984">
    <property type="entry name" value="LEUCINE-RICH REPEAT-CONTAINING PROTEIN 71"/>
    <property type="match status" value="1"/>
</dbReference>
<feature type="region of interest" description="Disordered" evidence="1">
    <location>
        <begin position="481"/>
        <end position="501"/>
    </location>
</feature>
<proteinExistence type="predicted"/>
<gene>
    <name evidence="2" type="ORF">SFRICE_003792</name>
</gene>
<accession>A0A2H1VN66</accession>
<feature type="region of interest" description="Disordered" evidence="1">
    <location>
        <begin position="49"/>
        <end position="78"/>
    </location>
</feature>
<dbReference type="Gene3D" id="3.80.10.10">
    <property type="entry name" value="Ribonuclease Inhibitor"/>
    <property type="match status" value="2"/>
</dbReference>
<feature type="compositionally biased region" description="Polar residues" evidence="1">
    <location>
        <begin position="62"/>
        <end position="74"/>
    </location>
</feature>
<name>A0A2H1VN66_SPOFR</name>
<evidence type="ECO:0000313" key="2">
    <source>
        <dbReference type="EMBL" id="SOQ42279.1"/>
    </source>
</evidence>
<evidence type="ECO:0000256" key="1">
    <source>
        <dbReference type="SAM" id="MobiDB-lite"/>
    </source>
</evidence>
<dbReference type="PANTHER" id="PTHR46984:SF1">
    <property type="entry name" value="LEUCINE-RICH REPEAT-CONTAINING PROTEIN 71"/>
    <property type="match status" value="1"/>
</dbReference>
<dbReference type="InterPro" id="IPR032675">
    <property type="entry name" value="LRR_dom_sf"/>
</dbReference>
<dbReference type="SUPFAM" id="SSF52047">
    <property type="entry name" value="RNI-like"/>
    <property type="match status" value="2"/>
</dbReference>
<dbReference type="SMART" id="SM00368">
    <property type="entry name" value="LRR_RI"/>
    <property type="match status" value="6"/>
</dbReference>
<dbReference type="InterPro" id="IPR001611">
    <property type="entry name" value="Leu-rich_rpt"/>
</dbReference>
<dbReference type="InterPro" id="IPR053040">
    <property type="entry name" value="LRR-containing_protein_71"/>
</dbReference>
<reference evidence="2" key="1">
    <citation type="submission" date="2016-07" db="EMBL/GenBank/DDBJ databases">
        <authorList>
            <person name="Bretaudeau A."/>
        </authorList>
    </citation>
    <scope>NUCLEOTIDE SEQUENCE</scope>
    <source>
        <strain evidence="2">Rice</strain>
        <tissue evidence="2">Whole body</tissue>
    </source>
</reference>
<dbReference type="Pfam" id="PF13516">
    <property type="entry name" value="LRR_6"/>
    <property type="match status" value="5"/>
</dbReference>
<protein>
    <submittedName>
        <fullName evidence="2">SFRICE_003792</fullName>
    </submittedName>
</protein>
<sequence>MDLRFNEEGNNVLDTPTPADFDAYLPWACMQLMMEYNIIITRSYRNPYQPSKEKGKTKSSIKSKMPTETESNESLPPEILLPDDELNAMTNENNVYIETVYDENNKLFRIKFNKNNTFKIPREIFKVIGLIVHFHTSLSSIVINSGLHAAAIYEISKILPKSNITEICLDYSYVSEANYYILLKYENLKHLSLSKCSINDDCLKLITAELSRINPTLKLCALNLATNRITDVGAKYLAEMLRYNRNIGYLNLADNMIGDEGAISILNTLKEFPLTPEEAFERRSRLMVRIKEKSSLLQKTLNNMQAEDMTDKKMSKRKSVKPPLANAVKRKLDSDTAMSKSMEMILYERAEIIVDHIMGPLHDPFSPINVDLRGPTVYCLGNNSLSYLNIAYNNLSQLSIKILCDVLKRQKILARRPRGLINVVIEEQRFGEWTEPPKPTPDDFENFLPWACAQMLLEMKVVVTRITQSEYVSVKSSVGGKPRKQKVPTHPNTINSSESLEEPVISTMPAMEADPKLNVDAVYDNYQNLVQIRFLKNETIPRKVWQIIGLIIRFQKYLTSIVINSGLTCETVHEIAKFLPLSRITEICLDHSYIKEANYDILLDQGTLKHLSLARCGITDEIVKNIAHKLFYHQKAAKTLIALNLASNRITDEGVQYLADALRTNRQLGYLNLSDNMITDVGAQSLFSILSDFPLTSAEAYARKARKMTYMNRKLDLIIKKTKEVRAAEDKKLAKKKMEKKPLPVTKKKSAVNDKDINVAVTRSITNIEPLFSEKAANIVEDMIGPFVDPFDDSSTFVSHNKRFCYGNNSLCYLNIAYNDITHISVKKLRNVIMKQLVHGRKPRGLINVRIEGNYLPRSCKELVDIDDMLESGLGTINTKRISNGKKRVSKVGSAKSAGIY</sequence>
<dbReference type="EMBL" id="ODYU01003463">
    <property type="protein sequence ID" value="SOQ42279.1"/>
    <property type="molecule type" value="Genomic_DNA"/>
</dbReference>
<organism evidence="2">
    <name type="scientific">Spodoptera frugiperda</name>
    <name type="common">Fall armyworm</name>
    <dbReference type="NCBI Taxonomy" id="7108"/>
    <lineage>
        <taxon>Eukaryota</taxon>
        <taxon>Metazoa</taxon>
        <taxon>Ecdysozoa</taxon>
        <taxon>Arthropoda</taxon>
        <taxon>Hexapoda</taxon>
        <taxon>Insecta</taxon>
        <taxon>Pterygota</taxon>
        <taxon>Neoptera</taxon>
        <taxon>Endopterygota</taxon>
        <taxon>Lepidoptera</taxon>
        <taxon>Glossata</taxon>
        <taxon>Ditrysia</taxon>
        <taxon>Noctuoidea</taxon>
        <taxon>Noctuidae</taxon>
        <taxon>Amphipyrinae</taxon>
        <taxon>Spodoptera</taxon>
    </lineage>
</organism>
<dbReference type="AlphaFoldDB" id="A0A2H1VN66"/>